<evidence type="ECO:0000313" key="1">
    <source>
        <dbReference type="EMBL" id="OMO59870.1"/>
    </source>
</evidence>
<gene>
    <name evidence="1" type="ORF">CCACVL1_24563</name>
</gene>
<reference evidence="1 2" key="1">
    <citation type="submission" date="2013-09" db="EMBL/GenBank/DDBJ databases">
        <title>Corchorus capsularis genome sequencing.</title>
        <authorList>
            <person name="Alam M."/>
            <person name="Haque M.S."/>
            <person name="Islam M.S."/>
            <person name="Emdad E.M."/>
            <person name="Islam M.M."/>
            <person name="Ahmed B."/>
            <person name="Halim A."/>
            <person name="Hossen Q.M.M."/>
            <person name="Hossain M.Z."/>
            <person name="Ahmed R."/>
            <person name="Khan M.M."/>
            <person name="Islam R."/>
            <person name="Rashid M.M."/>
            <person name="Khan S.A."/>
            <person name="Rahman M.S."/>
            <person name="Alam M."/>
        </authorList>
    </citation>
    <scope>NUCLEOTIDE SEQUENCE [LARGE SCALE GENOMIC DNA]</scope>
    <source>
        <strain evidence="2">cv. CVL-1</strain>
        <tissue evidence="1">Whole seedling</tissue>
    </source>
</reference>
<name>A0A1R3GPD0_COCAP</name>
<dbReference type="EMBL" id="AWWV01013836">
    <property type="protein sequence ID" value="OMO59870.1"/>
    <property type="molecule type" value="Genomic_DNA"/>
</dbReference>
<sequence>MSLLMKDDGGGEQLERIYKRLETMDAATAEKRATEILFGLGFNKKMQAQKNPRFLWLMGNEDCISARSFHESHHSVA</sequence>
<dbReference type="AlphaFoldDB" id="A0A1R3GPD0"/>
<protein>
    <submittedName>
        <fullName evidence="1">Uncharacterized protein</fullName>
    </submittedName>
</protein>
<organism evidence="1 2">
    <name type="scientific">Corchorus capsularis</name>
    <name type="common">Jute</name>
    <dbReference type="NCBI Taxonomy" id="210143"/>
    <lineage>
        <taxon>Eukaryota</taxon>
        <taxon>Viridiplantae</taxon>
        <taxon>Streptophyta</taxon>
        <taxon>Embryophyta</taxon>
        <taxon>Tracheophyta</taxon>
        <taxon>Spermatophyta</taxon>
        <taxon>Magnoliopsida</taxon>
        <taxon>eudicotyledons</taxon>
        <taxon>Gunneridae</taxon>
        <taxon>Pentapetalae</taxon>
        <taxon>rosids</taxon>
        <taxon>malvids</taxon>
        <taxon>Malvales</taxon>
        <taxon>Malvaceae</taxon>
        <taxon>Grewioideae</taxon>
        <taxon>Apeibeae</taxon>
        <taxon>Corchorus</taxon>
    </lineage>
</organism>
<dbReference type="Gramene" id="OMO59870">
    <property type="protein sequence ID" value="OMO59870"/>
    <property type="gene ID" value="CCACVL1_24563"/>
</dbReference>
<dbReference type="STRING" id="210143.A0A1R3GPD0"/>
<proteinExistence type="predicted"/>
<evidence type="ECO:0000313" key="2">
    <source>
        <dbReference type="Proteomes" id="UP000188268"/>
    </source>
</evidence>
<dbReference type="OrthoDB" id="2110130at2759"/>
<keyword evidence="2" id="KW-1185">Reference proteome</keyword>
<dbReference type="Proteomes" id="UP000188268">
    <property type="component" value="Unassembled WGS sequence"/>
</dbReference>
<comment type="caution">
    <text evidence="1">The sequence shown here is derived from an EMBL/GenBank/DDBJ whole genome shotgun (WGS) entry which is preliminary data.</text>
</comment>
<accession>A0A1R3GPD0</accession>